<evidence type="ECO:0000313" key="1">
    <source>
        <dbReference type="EMBL" id="MCF2300898.1"/>
    </source>
</evidence>
<gene>
    <name evidence="1" type="ORF">GLP33_04040</name>
</gene>
<dbReference type="RefSeq" id="WP_232581160.1">
    <property type="nucleotide sequence ID" value="NZ_WMCP01000002.1"/>
</dbReference>
<dbReference type="EMBL" id="WMCP01000002">
    <property type="protein sequence ID" value="MCF2300898.1"/>
    <property type="molecule type" value="Genomic_DNA"/>
</dbReference>
<organism evidence="1 2">
    <name type="scientific">Photobacterium phosphoreum</name>
    <dbReference type="NCBI Taxonomy" id="659"/>
    <lineage>
        <taxon>Bacteria</taxon>
        <taxon>Pseudomonadati</taxon>
        <taxon>Pseudomonadota</taxon>
        <taxon>Gammaproteobacteria</taxon>
        <taxon>Vibrionales</taxon>
        <taxon>Vibrionaceae</taxon>
        <taxon>Photobacterium</taxon>
    </lineage>
</organism>
<dbReference type="Proteomes" id="UP000813876">
    <property type="component" value="Unassembled WGS sequence"/>
</dbReference>
<comment type="caution">
    <text evidence="1">The sequence shown here is derived from an EMBL/GenBank/DDBJ whole genome shotgun (WGS) entry which is preliminary data.</text>
</comment>
<reference evidence="1" key="1">
    <citation type="submission" date="2019-11" db="EMBL/GenBank/DDBJ databases">
        <title>Comparative genomics of photobacteria reveal adaptation to distinct habitats.</title>
        <authorList>
            <person name="Fuertes-Perez S."/>
            <person name="Hilgarth M."/>
            <person name="Vogel R.F."/>
        </authorList>
    </citation>
    <scope>NUCLEOTIDE SEQUENCE</scope>
    <source>
        <strain evidence="1">TMW2.2145</strain>
    </source>
</reference>
<evidence type="ECO:0000313" key="2">
    <source>
        <dbReference type="Proteomes" id="UP000813876"/>
    </source>
</evidence>
<accession>A0AAW4ZNY8</accession>
<sequence>MEFELPNVIDKRELSEACNKIIRNNSIGEITVLIAFAEKVLSWSAQQPMKLMAHTAADSEILVNEKR</sequence>
<dbReference type="AlphaFoldDB" id="A0AAW4ZNY8"/>
<proteinExistence type="predicted"/>
<name>A0AAW4ZNY8_PHOPO</name>
<protein>
    <submittedName>
        <fullName evidence="1">Uncharacterized protein</fullName>
    </submittedName>
</protein>